<dbReference type="GO" id="GO:0005737">
    <property type="term" value="C:cytoplasm"/>
    <property type="evidence" value="ECO:0007669"/>
    <property type="project" value="UniProtKB-SubCell"/>
</dbReference>
<feature type="active site" evidence="13">
    <location>
        <position position="39"/>
    </location>
</feature>
<evidence type="ECO:0000256" key="5">
    <source>
        <dbReference type="ARBA" id="ARBA00022759"/>
    </source>
</evidence>
<evidence type="ECO:0000256" key="12">
    <source>
        <dbReference type="ARBA" id="ARBA00029354"/>
    </source>
</evidence>
<keyword evidence="6 13" id="KW-0227">DNA damage</keyword>
<organism evidence="16 18">
    <name type="scientific">Vreelandella boliviensis LC1</name>
    <dbReference type="NCBI Taxonomy" id="1072583"/>
    <lineage>
        <taxon>Bacteria</taxon>
        <taxon>Pseudomonadati</taxon>
        <taxon>Pseudomonadota</taxon>
        <taxon>Gammaproteobacteria</taxon>
        <taxon>Oceanospirillales</taxon>
        <taxon>Halomonadaceae</taxon>
        <taxon>Vreelandella</taxon>
    </lineage>
</organism>
<keyword evidence="9 13" id="KW-0238">DNA-binding</keyword>
<name>A0A265E108_9GAMM</name>
<keyword evidence="10 13" id="KW-0233">DNA recombination</keyword>
<dbReference type="Pfam" id="PF02075">
    <property type="entry name" value="RuvC"/>
    <property type="match status" value="1"/>
</dbReference>
<dbReference type="PANTHER" id="PTHR30194:SF3">
    <property type="entry name" value="CROSSOVER JUNCTION ENDODEOXYRIBONUCLEASE RUVC"/>
    <property type="match status" value="1"/>
</dbReference>
<dbReference type="EC" id="3.1.21.10" evidence="13 14"/>
<comment type="cofactor">
    <cofactor evidence="13">
        <name>Mg(2+)</name>
        <dbReference type="ChEBI" id="CHEBI:18420"/>
    </cofactor>
    <text evidence="13">Binds 2 Mg(2+) ion per subunit.</text>
</comment>
<keyword evidence="7 13" id="KW-0378">Hydrolase</keyword>
<dbReference type="Proteomes" id="UP000216538">
    <property type="component" value="Unassembled WGS sequence"/>
</dbReference>
<dbReference type="GO" id="GO:0048476">
    <property type="term" value="C:Holliday junction resolvase complex"/>
    <property type="evidence" value="ECO:0007669"/>
    <property type="project" value="UniProtKB-UniRule"/>
</dbReference>
<dbReference type="GO" id="GO:0008821">
    <property type="term" value="F:crossover junction DNA endonuclease activity"/>
    <property type="evidence" value="ECO:0007669"/>
    <property type="project" value="UniProtKB-UniRule"/>
</dbReference>
<evidence type="ECO:0000256" key="1">
    <source>
        <dbReference type="ARBA" id="ARBA00009518"/>
    </source>
</evidence>
<dbReference type="FunFam" id="3.30.420.10:FF:000002">
    <property type="entry name" value="Crossover junction endodeoxyribonuclease RuvC"/>
    <property type="match status" value="1"/>
</dbReference>
<evidence type="ECO:0000256" key="10">
    <source>
        <dbReference type="ARBA" id="ARBA00023172"/>
    </source>
</evidence>
<comment type="subcellular location">
    <subcellularLocation>
        <location evidence="13">Cytoplasm</location>
    </subcellularLocation>
</comment>
<evidence type="ECO:0000256" key="3">
    <source>
        <dbReference type="ARBA" id="ARBA00022722"/>
    </source>
</evidence>
<evidence type="ECO:0000256" key="2">
    <source>
        <dbReference type="ARBA" id="ARBA00022490"/>
    </source>
</evidence>
<protein>
    <recommendedName>
        <fullName evidence="13 14">Crossover junction endodeoxyribonuclease RuvC</fullName>
        <ecNumber evidence="13 14">3.1.21.10</ecNumber>
    </recommendedName>
    <alternativeName>
        <fullName evidence="13">Holliday junction nuclease RuvC</fullName>
    </alternativeName>
    <alternativeName>
        <fullName evidence="13">Holliday junction resolvase RuvC</fullName>
    </alternativeName>
</protein>
<dbReference type="GO" id="GO:0006281">
    <property type="term" value="P:DNA repair"/>
    <property type="evidence" value="ECO:0007669"/>
    <property type="project" value="UniProtKB-UniRule"/>
</dbReference>
<reference evidence="17 19" key="2">
    <citation type="submission" date="2017-07" db="EMBL/GenBank/DDBJ databases">
        <title>Shotgun whole genome sequences of three halophilic bacterial isolates.</title>
        <authorList>
            <person name="Pozzo T."/>
            <person name="Higdon S.M."/>
            <person name="Quillaguaman J."/>
        </authorList>
    </citation>
    <scope>NUCLEOTIDE SEQUENCE [LARGE SCALE GENOMIC DNA]</scope>
    <source>
        <strain evidence="17 19">LC1</strain>
    </source>
</reference>
<keyword evidence="19" id="KW-1185">Reference proteome</keyword>
<dbReference type="Proteomes" id="UP000005756">
    <property type="component" value="Unassembled WGS sequence"/>
</dbReference>
<evidence type="ECO:0000256" key="8">
    <source>
        <dbReference type="ARBA" id="ARBA00022842"/>
    </source>
</evidence>
<dbReference type="EMBL" id="JH393259">
    <property type="protein sequence ID" value="EHJ91729.1"/>
    <property type="molecule type" value="Genomic_DNA"/>
</dbReference>
<comment type="function">
    <text evidence="13">The RuvA-RuvB-RuvC complex processes Holliday junction (HJ) DNA during genetic recombination and DNA repair. Endonuclease that resolves HJ intermediates. Cleaves cruciform DNA by making single-stranded nicks across the HJ at symmetrical positions within the homologous arms, yielding a 5'-phosphate and a 3'-hydroxyl group; requires a central core of homology in the junction. The consensus cleavage sequence is 5'-(A/T)TT(C/G)-3'. Cleavage occurs on the 3'-side of the TT dinucleotide at the point of strand exchange. HJ branch migration catalyzed by RuvA-RuvB allows RuvC to scan DNA until it finds its consensus sequence, where it cleaves and resolves the cruciform DNA.</text>
</comment>
<dbReference type="HAMAP" id="MF_00034">
    <property type="entry name" value="RuvC"/>
    <property type="match status" value="1"/>
</dbReference>
<keyword evidence="8 13" id="KW-0460">Magnesium</keyword>
<evidence type="ECO:0000313" key="19">
    <source>
        <dbReference type="Proteomes" id="UP000216538"/>
    </source>
</evidence>
<dbReference type="GO" id="GO:0006310">
    <property type="term" value="P:DNA recombination"/>
    <property type="evidence" value="ECO:0007669"/>
    <property type="project" value="UniProtKB-UniRule"/>
</dbReference>
<reference evidence="16 18" key="1">
    <citation type="submission" date="2011-10" db="EMBL/GenBank/DDBJ databases">
        <authorList>
            <person name="Quillaguamn J."/>
            <person name="Guzmn D."/>
            <person name="Balderrama-Subieta A."/>
            <person name="Cardona-Ortuo C."/>
            <person name="Guevara-Martnez M."/>
            <person name="Callisaya-Quispe N."/>
        </authorList>
    </citation>
    <scope>NUCLEOTIDE SEQUENCE [LARGE SCALE GENOMIC DNA]</scope>
    <source>
        <strain evidence="16 18">LC1</strain>
    </source>
</reference>
<dbReference type="SUPFAM" id="SSF53098">
    <property type="entry name" value="Ribonuclease H-like"/>
    <property type="match status" value="1"/>
</dbReference>
<comment type="subunit">
    <text evidence="13">Homodimer which binds Holliday junction (HJ) DNA. The HJ becomes 2-fold symmetrical on binding to RuvC with unstacked arms; it has a different conformation from HJ DNA in complex with RuvA. In the full resolvosome a probable DNA-RuvA(4)-RuvB(12)-RuvC(2) complex forms which resolves the HJ.</text>
</comment>
<dbReference type="GO" id="GO:0000287">
    <property type="term" value="F:magnesium ion binding"/>
    <property type="evidence" value="ECO:0007669"/>
    <property type="project" value="UniProtKB-UniRule"/>
</dbReference>
<evidence type="ECO:0000256" key="14">
    <source>
        <dbReference type="NCBIfam" id="TIGR00228"/>
    </source>
</evidence>
<evidence type="ECO:0000313" key="18">
    <source>
        <dbReference type="Proteomes" id="UP000005756"/>
    </source>
</evidence>
<dbReference type="InterPro" id="IPR002176">
    <property type="entry name" value="X-over_junc_endoDNase_RuvC"/>
</dbReference>
<feature type="binding site" evidence="13">
    <location>
        <position position="98"/>
    </location>
    <ligand>
        <name>Mg(2+)</name>
        <dbReference type="ChEBI" id="CHEBI:18420"/>
        <label>2</label>
    </ligand>
</feature>
<feature type="binding site" evidence="13">
    <location>
        <position position="39"/>
    </location>
    <ligand>
        <name>Mg(2+)</name>
        <dbReference type="ChEBI" id="CHEBI:18420"/>
        <label>1</label>
    </ligand>
</feature>
<feature type="active site" evidence="13">
    <location>
        <position position="170"/>
    </location>
</feature>
<dbReference type="InterPro" id="IPR036397">
    <property type="entry name" value="RNaseH_sf"/>
</dbReference>
<dbReference type="GO" id="GO:0003677">
    <property type="term" value="F:DNA binding"/>
    <property type="evidence" value="ECO:0007669"/>
    <property type="project" value="UniProtKB-KW"/>
</dbReference>
<dbReference type="CDD" id="cd16962">
    <property type="entry name" value="RuvC"/>
    <property type="match status" value="1"/>
</dbReference>
<feature type="active site" evidence="13">
    <location>
        <position position="98"/>
    </location>
</feature>
<sequence>MAAQHRRYGVGVFVCFSHTSIDAMEEQKPVLPIRILGIDPGSRLTGYGVIDIIGVKPCYVASGCIRTAEGALEQRLAQIYAGLSEVVGLHRPSQVAIERVFMAKNPDSALKLGQARGAAMVCMANHGLSLAEYAARQIKQAVTGQGGADKEQVQHMVTAILQLSATPQADAADALAIALTHAYNGSVINGHGLPAAPSRGRRRSTGRWRL</sequence>
<keyword evidence="11 13" id="KW-0234">DNA repair</keyword>
<evidence type="ECO:0000313" key="17">
    <source>
        <dbReference type="EMBL" id="OZT74938.1"/>
    </source>
</evidence>
<feature type="binding site" evidence="13">
    <location>
        <position position="170"/>
    </location>
    <ligand>
        <name>Mg(2+)</name>
        <dbReference type="ChEBI" id="CHEBI:18420"/>
        <label>1</label>
    </ligand>
</feature>
<dbReference type="PRINTS" id="PR00696">
    <property type="entry name" value="RSOLVASERUVC"/>
</dbReference>
<keyword evidence="2 13" id="KW-0963">Cytoplasm</keyword>
<comment type="catalytic activity">
    <reaction evidence="12 13">
        <text>Endonucleolytic cleavage at a junction such as a reciprocal single-stranded crossover between two homologous DNA duplexes (Holliday junction).</text>
        <dbReference type="EC" id="3.1.21.10"/>
    </reaction>
</comment>
<evidence type="ECO:0000256" key="6">
    <source>
        <dbReference type="ARBA" id="ARBA00022763"/>
    </source>
</evidence>
<evidence type="ECO:0000256" key="4">
    <source>
        <dbReference type="ARBA" id="ARBA00022723"/>
    </source>
</evidence>
<feature type="region of interest" description="Disordered" evidence="15">
    <location>
        <begin position="190"/>
        <end position="210"/>
    </location>
</feature>
<evidence type="ECO:0000256" key="15">
    <source>
        <dbReference type="SAM" id="MobiDB-lite"/>
    </source>
</evidence>
<evidence type="ECO:0000313" key="16">
    <source>
        <dbReference type="EMBL" id="EHJ91729.1"/>
    </source>
</evidence>
<evidence type="ECO:0000256" key="13">
    <source>
        <dbReference type="HAMAP-Rule" id="MF_00034"/>
    </source>
</evidence>
<dbReference type="InterPro" id="IPR020563">
    <property type="entry name" value="X-over_junc_endoDNase_Mg_BS"/>
</dbReference>
<keyword evidence="5 13" id="KW-0255">Endonuclease</keyword>
<proteinExistence type="inferred from homology"/>
<dbReference type="InterPro" id="IPR012337">
    <property type="entry name" value="RNaseH-like_sf"/>
</dbReference>
<dbReference type="AlphaFoldDB" id="A0A265E108"/>
<dbReference type="EMBL" id="NPEY01000004">
    <property type="protein sequence ID" value="OZT74938.1"/>
    <property type="molecule type" value="Genomic_DNA"/>
</dbReference>
<keyword evidence="4 13" id="KW-0479">Metal-binding</keyword>
<dbReference type="PANTHER" id="PTHR30194">
    <property type="entry name" value="CROSSOVER JUNCTION ENDODEOXYRIBONUCLEASE RUVC"/>
    <property type="match status" value="1"/>
</dbReference>
<dbReference type="OrthoDB" id="9805499at2"/>
<gene>
    <name evidence="13" type="primary">ruvC</name>
    <name evidence="17" type="ORF">CE457_07335</name>
    <name evidence="16" type="ORF">KUC_3286</name>
</gene>
<dbReference type="STRING" id="1072583.KUC_3286"/>
<dbReference type="Gene3D" id="3.30.420.10">
    <property type="entry name" value="Ribonuclease H-like superfamily/Ribonuclease H"/>
    <property type="match status" value="1"/>
</dbReference>
<accession>A0A265E108</accession>
<comment type="similarity">
    <text evidence="1 13">Belongs to the RuvC family.</text>
</comment>
<evidence type="ECO:0000256" key="7">
    <source>
        <dbReference type="ARBA" id="ARBA00022801"/>
    </source>
</evidence>
<keyword evidence="3 13" id="KW-0540">Nuclease</keyword>
<dbReference type="NCBIfam" id="TIGR00228">
    <property type="entry name" value="ruvC"/>
    <property type="match status" value="1"/>
</dbReference>
<evidence type="ECO:0000256" key="9">
    <source>
        <dbReference type="ARBA" id="ARBA00023125"/>
    </source>
</evidence>
<dbReference type="PROSITE" id="PS01321">
    <property type="entry name" value="RUVC"/>
    <property type="match status" value="1"/>
</dbReference>
<feature type="compositionally biased region" description="Basic residues" evidence="15">
    <location>
        <begin position="199"/>
        <end position="210"/>
    </location>
</feature>
<evidence type="ECO:0000256" key="11">
    <source>
        <dbReference type="ARBA" id="ARBA00023204"/>
    </source>
</evidence>